<sequence length="166" mass="18008">MNRTPKILSPPVHTLNPPPLLSSLQQPQYSTEDLARFTFEPVPAPKRTENTGVTASPVPPPLPDYGRLLDLPHRVQDPTWGATGRSKPKGREAITAYCPPLAAGPLASQTHRDGRMALSMALSLSPAKSVCSASKQPPIHTSTHRAHVALPFHSVPFHWAPVMLQN</sequence>
<protein>
    <submittedName>
        <fullName evidence="2">Uncharacterized protein</fullName>
    </submittedName>
</protein>
<dbReference type="Proteomes" id="UP001221898">
    <property type="component" value="Unassembled WGS sequence"/>
</dbReference>
<accession>A0AAD7SAD9</accession>
<evidence type="ECO:0000256" key="1">
    <source>
        <dbReference type="SAM" id="MobiDB-lite"/>
    </source>
</evidence>
<evidence type="ECO:0000313" key="2">
    <source>
        <dbReference type="EMBL" id="KAJ8398703.1"/>
    </source>
</evidence>
<organism evidence="2 3">
    <name type="scientific">Aldrovandia affinis</name>
    <dbReference type="NCBI Taxonomy" id="143900"/>
    <lineage>
        <taxon>Eukaryota</taxon>
        <taxon>Metazoa</taxon>
        <taxon>Chordata</taxon>
        <taxon>Craniata</taxon>
        <taxon>Vertebrata</taxon>
        <taxon>Euteleostomi</taxon>
        <taxon>Actinopterygii</taxon>
        <taxon>Neopterygii</taxon>
        <taxon>Teleostei</taxon>
        <taxon>Notacanthiformes</taxon>
        <taxon>Halosauridae</taxon>
        <taxon>Aldrovandia</taxon>
    </lineage>
</organism>
<name>A0AAD7SAD9_9TELE</name>
<feature type="region of interest" description="Disordered" evidence="1">
    <location>
        <begin position="1"/>
        <end position="25"/>
    </location>
</feature>
<gene>
    <name evidence="2" type="ORF">AAFF_G00419000</name>
</gene>
<evidence type="ECO:0000313" key="3">
    <source>
        <dbReference type="Proteomes" id="UP001221898"/>
    </source>
</evidence>
<comment type="caution">
    <text evidence="2">The sequence shown here is derived from an EMBL/GenBank/DDBJ whole genome shotgun (WGS) entry which is preliminary data.</text>
</comment>
<dbReference type="EMBL" id="JAINUG010000088">
    <property type="protein sequence ID" value="KAJ8398703.1"/>
    <property type="molecule type" value="Genomic_DNA"/>
</dbReference>
<keyword evidence="3" id="KW-1185">Reference proteome</keyword>
<feature type="region of interest" description="Disordered" evidence="1">
    <location>
        <begin position="42"/>
        <end position="66"/>
    </location>
</feature>
<dbReference type="AlphaFoldDB" id="A0AAD7SAD9"/>
<proteinExistence type="predicted"/>
<reference evidence="2" key="1">
    <citation type="journal article" date="2023" name="Science">
        <title>Genome structures resolve the early diversification of teleost fishes.</title>
        <authorList>
            <person name="Parey E."/>
            <person name="Louis A."/>
            <person name="Montfort J."/>
            <person name="Bouchez O."/>
            <person name="Roques C."/>
            <person name="Iampietro C."/>
            <person name="Lluch J."/>
            <person name="Castinel A."/>
            <person name="Donnadieu C."/>
            <person name="Desvignes T."/>
            <person name="Floi Bucao C."/>
            <person name="Jouanno E."/>
            <person name="Wen M."/>
            <person name="Mejri S."/>
            <person name="Dirks R."/>
            <person name="Jansen H."/>
            <person name="Henkel C."/>
            <person name="Chen W.J."/>
            <person name="Zahm M."/>
            <person name="Cabau C."/>
            <person name="Klopp C."/>
            <person name="Thompson A.W."/>
            <person name="Robinson-Rechavi M."/>
            <person name="Braasch I."/>
            <person name="Lecointre G."/>
            <person name="Bobe J."/>
            <person name="Postlethwait J.H."/>
            <person name="Berthelot C."/>
            <person name="Roest Crollius H."/>
            <person name="Guiguen Y."/>
        </authorList>
    </citation>
    <scope>NUCLEOTIDE SEQUENCE</scope>
    <source>
        <strain evidence="2">NC1722</strain>
    </source>
</reference>